<dbReference type="InterPro" id="IPR000600">
    <property type="entry name" value="ROK"/>
</dbReference>
<protein>
    <submittedName>
        <fullName evidence="3">ROK family protein</fullName>
    </submittedName>
</protein>
<organism evidence="3 4">
    <name type="scientific">Oceanomicrobium pacificus</name>
    <dbReference type="NCBI Taxonomy" id="2692916"/>
    <lineage>
        <taxon>Bacteria</taxon>
        <taxon>Pseudomonadati</taxon>
        <taxon>Pseudomonadota</taxon>
        <taxon>Alphaproteobacteria</taxon>
        <taxon>Rhodobacterales</taxon>
        <taxon>Paracoccaceae</taxon>
        <taxon>Oceanomicrobium</taxon>
    </lineage>
</organism>
<gene>
    <name evidence="3" type="ORF">GSH16_13385</name>
</gene>
<evidence type="ECO:0000256" key="1">
    <source>
        <dbReference type="ARBA" id="ARBA00006479"/>
    </source>
</evidence>
<dbReference type="EMBL" id="WUWG01000006">
    <property type="protein sequence ID" value="MXU66438.1"/>
    <property type="molecule type" value="Genomic_DNA"/>
</dbReference>
<comment type="caution">
    <text evidence="3">The sequence shown here is derived from an EMBL/GenBank/DDBJ whole genome shotgun (WGS) entry which is preliminary data.</text>
</comment>
<name>A0A6B0TYD9_9RHOB</name>
<comment type="similarity">
    <text evidence="1">Belongs to the ROK (NagC/XylR) family.</text>
</comment>
<dbReference type="Proteomes" id="UP000436016">
    <property type="component" value="Unassembled WGS sequence"/>
</dbReference>
<dbReference type="Pfam" id="PF00480">
    <property type="entry name" value="ROK"/>
    <property type="match status" value="1"/>
</dbReference>
<dbReference type="AlphaFoldDB" id="A0A6B0TYD9"/>
<dbReference type="InterPro" id="IPR036390">
    <property type="entry name" value="WH_DNA-bd_sf"/>
</dbReference>
<keyword evidence="4" id="KW-1185">Reference proteome</keyword>
<dbReference type="PANTHER" id="PTHR18964:SF149">
    <property type="entry name" value="BIFUNCTIONAL UDP-N-ACETYLGLUCOSAMINE 2-EPIMERASE_N-ACETYLMANNOSAMINE KINASE"/>
    <property type="match status" value="1"/>
</dbReference>
<dbReference type="InterPro" id="IPR036388">
    <property type="entry name" value="WH-like_DNA-bd_sf"/>
</dbReference>
<proteinExistence type="inferred from homology"/>
<feature type="region of interest" description="Disordered" evidence="2">
    <location>
        <begin position="71"/>
        <end position="95"/>
    </location>
</feature>
<dbReference type="Pfam" id="PF13412">
    <property type="entry name" value="HTH_24"/>
    <property type="match status" value="1"/>
</dbReference>
<evidence type="ECO:0000313" key="4">
    <source>
        <dbReference type="Proteomes" id="UP000436016"/>
    </source>
</evidence>
<dbReference type="Gene3D" id="3.30.420.40">
    <property type="match status" value="2"/>
</dbReference>
<dbReference type="Gene3D" id="1.10.10.10">
    <property type="entry name" value="Winged helix-like DNA-binding domain superfamily/Winged helix DNA-binding domain"/>
    <property type="match status" value="1"/>
</dbReference>
<evidence type="ECO:0000313" key="3">
    <source>
        <dbReference type="EMBL" id="MXU66438.1"/>
    </source>
</evidence>
<dbReference type="SUPFAM" id="SSF53067">
    <property type="entry name" value="Actin-like ATPase domain"/>
    <property type="match status" value="1"/>
</dbReference>
<accession>A0A6B0TYD9</accession>
<evidence type="ECO:0000256" key="2">
    <source>
        <dbReference type="SAM" id="MobiDB-lite"/>
    </source>
</evidence>
<dbReference type="InterPro" id="IPR043129">
    <property type="entry name" value="ATPase_NBD"/>
</dbReference>
<sequence length="478" mass="50662">MAGVAAPARASAVPARSILVRVIKSSRVLNLLRPDGGGRGSEYAASGRSQLINQIDLYISLIDTHATERQEANVSDELNDDAEKKVPNLQGGSNQARVRDHNERLVLTLIRRHGALSRAEIARQTGLSAQTVTVIIRALEADGFLLRGTPVKGRVGQPSIPMRLDPDAAHSFGLKVGRRSAELVLMNFCGDVIDHLRQPYKFPRTGDILDFAQTGIRKLTGRIPKARRDRIAGVGIAIPYELWNWGLQVGADATEMDAWRRFDIAAEIGAAAGLPAQVQNDATSACVAEHALGRGSEVDNFFYVFVGFFVGGGVVLNNSVLDGPGGNAGALGALPVPARSGAGAEPLIDAASILGLEQRLRAEGRDPSVLWDGSDNWSDLGSVVDDWIAEVAESLATAAVAICAVVDFGTIVIDGGFPDDIREKLAVATSAASERRDRQGLSPVRFVTGSIGPSAPAMGGAILPIVARHFISQTAIYH</sequence>
<dbReference type="PANTHER" id="PTHR18964">
    <property type="entry name" value="ROK (REPRESSOR, ORF, KINASE) FAMILY"/>
    <property type="match status" value="1"/>
</dbReference>
<dbReference type="SUPFAM" id="SSF46785">
    <property type="entry name" value="Winged helix' DNA-binding domain"/>
    <property type="match status" value="1"/>
</dbReference>
<reference evidence="3 4" key="1">
    <citation type="submission" date="2019-12" db="EMBL/GenBank/DDBJ databases">
        <title>Strain KN286 was isolated from seawater, which was collected from Caroline Seamount in the tropical western Pacific.</title>
        <authorList>
            <person name="Wang Q."/>
        </authorList>
    </citation>
    <scope>NUCLEOTIDE SEQUENCE [LARGE SCALE GENOMIC DNA]</scope>
    <source>
        <strain evidence="3 4">KN286</strain>
    </source>
</reference>